<dbReference type="GO" id="GO:0005829">
    <property type="term" value="C:cytosol"/>
    <property type="evidence" value="ECO:0007669"/>
    <property type="project" value="TreeGrafter"/>
</dbReference>
<keyword evidence="11" id="KW-0030">Aminoacyl-tRNA synthetase</keyword>
<evidence type="ECO:0000259" key="15">
    <source>
        <dbReference type="Pfam" id="PF05185"/>
    </source>
</evidence>
<sequence>MQRAASKAGSLLRLATGARAASSLPEVPLNGSHPDVYFAGIQPTGVPHIGNYLGFIEQWIDIQEVRWLPRFSSIRFLECPVRDAAASVHRGPPRDDGWTREAFEGPNGHPGDVRRTSGLWSRPRRDDPLPAERHHRAHVAGLVLRLPADDNEVAADAPVQGQITKVYFRGASLYSLALFRFKNGQVPLGLLNYPVLQAADVLLYKGTHVPVGEDQSQHLNLLTDLARHFNGFYEVDYFPIPKQVTSKHPRVKSLSNPEVKMSKSDPSALSRLEICDSREMVFKKCRRALSDTIGDVTYDPVNRAGVANLITLYAAFTKQDVQTAAGEFSGNSVLALKDRLAEVIDERLEPIRQSYHSLLSHTARIDDILDYGAERAIIRAQKNIADIKSIMGLKGSTVHIRVCRLQRRSDSVRTSSFLAVRSLRLNANEARGQQIHICLPDMSTVLSLRGGCSATGKRELRNQATEHAKKYFSAFISFRGPFNLHLSARHIRHLLPSDGRLLCTDTLPHRSHELRHHAEDRDPFAEKDHPPGHIYLVLESPRRRRLLHGLARSAQGEFSNEQIERHFRETYERKMQELNLQLNLTSNSLHSALQEGGIENTFMALAQAVGQELNESTIDEVLAKGCDADKNPLFGLLREFYESSMNANAPVAQLAPPPPRTTKHSLPPESPYMLKTAHGIPVVVPHTDGNQQGVSHAYGQDRSINVGWMAGPSDGDNDERMAVYCQRLGCMSYNFVSYPVPGVVCSDWKPVQGETPPLPGMPDLQLQNHLWSTYILGHASPWIDCDSKEEWLAALSEVCLEQEISYAAYLGVRSFSIELKNRDSPRLAKIISKWLWTKNTELGFWIFVPTDGIGEPTSKDSRDTWGIWADFRTLCGNFSIDRLQCGIRVTPNLAPEFENCSHSLRWKGEPVAAFWYDTEVFMTEPTTSQACLSIIHSRLLSELWFSSKQKVIVSSKFPVADERRPQYSKILRVVIASKMRVLEMHAQLTSTYVGVSDYVDSLQPPLQPLSHDLSSGIYDTLEQDPVKYVKYQEALELAIEELYERCEDIVIYILGAGRGPLVNTALASAAKFSEPDGTSKIQIVAVEKNPNACQTLYFCNMKKWGQYVNLIGEDMRDLEKFVKSGELFKPDIIVSELLGSFGDNELAPECIDGLTPILQPHTICIPQRYRNFAVPIQSLRLHQGVIATEPRGYHKVQNFRGRGKPTHQSDGTFKVEGFDFATACFDQVYVACMRSYTPLAALKKIFAFEHPNIQGKSNDREVTVSYTMDRDCEVMGFAGFFDVVLYKNVFLSITPTEQTEGLISWFPALIPLRKLQRLRDGDKIDFHISRKSDDEGVWYEWHISTFDAKTNKMVDSEVQNKDGASYYMRLK</sequence>
<dbReference type="Gene3D" id="3.40.50.620">
    <property type="entry name" value="HUPs"/>
    <property type="match status" value="2"/>
</dbReference>
<evidence type="ECO:0000259" key="16">
    <source>
        <dbReference type="Pfam" id="PF17285"/>
    </source>
</evidence>
<dbReference type="GO" id="GO:0006355">
    <property type="term" value="P:regulation of DNA-templated transcription"/>
    <property type="evidence" value="ECO:0007669"/>
    <property type="project" value="TreeGrafter"/>
</dbReference>
<feature type="domain" description="PRMT5 TIM barrel" evidence="16">
    <location>
        <begin position="733"/>
        <end position="965"/>
    </location>
</feature>
<dbReference type="EC" id="6.1.1.2" evidence="3"/>
<keyword evidence="10" id="KW-0648">Protein biosynthesis</keyword>
<dbReference type="InterPro" id="IPR025799">
    <property type="entry name" value="Arg_MeTrfase"/>
</dbReference>
<comment type="similarity">
    <text evidence="2">Belongs to the class-I aminoacyl-tRNA synthetase family.</text>
</comment>
<dbReference type="Gene3D" id="2.70.160.11">
    <property type="entry name" value="Hnrnp arginine n-methyltransferase1"/>
    <property type="match status" value="1"/>
</dbReference>
<dbReference type="Pfam" id="PF05185">
    <property type="entry name" value="PRMT5"/>
    <property type="match status" value="1"/>
</dbReference>
<proteinExistence type="inferred from homology"/>
<keyword evidence="8" id="KW-0547">Nucleotide-binding</keyword>
<dbReference type="GO" id="GO:0006436">
    <property type="term" value="P:tryptophanyl-tRNA aminoacylation"/>
    <property type="evidence" value="ECO:0007669"/>
    <property type="project" value="InterPro"/>
</dbReference>
<keyword evidence="7 13" id="KW-0949">S-adenosyl-L-methionine</keyword>
<feature type="compositionally biased region" description="Basic and acidic residues" evidence="14">
    <location>
        <begin position="92"/>
        <end position="103"/>
    </location>
</feature>
<dbReference type="PANTHER" id="PTHR10738:SF0">
    <property type="entry name" value="PROTEIN ARGININE N-METHYLTRANSFERASE 5"/>
    <property type="match status" value="1"/>
</dbReference>
<evidence type="ECO:0000256" key="7">
    <source>
        <dbReference type="ARBA" id="ARBA00022691"/>
    </source>
</evidence>
<evidence type="ECO:0000256" key="14">
    <source>
        <dbReference type="SAM" id="MobiDB-lite"/>
    </source>
</evidence>
<keyword evidence="6 13" id="KW-0808">Transferase</keyword>
<evidence type="ECO:0000256" key="1">
    <source>
        <dbReference type="ARBA" id="ARBA00004173"/>
    </source>
</evidence>
<dbReference type="InterPro" id="IPR001412">
    <property type="entry name" value="aa-tRNA-synth_I_CS"/>
</dbReference>
<dbReference type="PROSITE" id="PS00178">
    <property type="entry name" value="AA_TRNA_LIGASE_I"/>
    <property type="match status" value="1"/>
</dbReference>
<dbReference type="InterPro" id="IPR002306">
    <property type="entry name" value="Trp-tRNA-ligase"/>
</dbReference>
<evidence type="ECO:0000256" key="8">
    <source>
        <dbReference type="ARBA" id="ARBA00022741"/>
    </source>
</evidence>
<evidence type="ECO:0000256" key="4">
    <source>
        <dbReference type="ARBA" id="ARBA00022598"/>
    </source>
</evidence>
<feature type="domain" description="PRMT5 oligomerisation" evidence="17">
    <location>
        <begin position="1169"/>
        <end position="1368"/>
    </location>
</feature>
<dbReference type="InterPro" id="IPR002305">
    <property type="entry name" value="aa-tRNA-synth_Ic"/>
</dbReference>
<reference evidence="19" key="1">
    <citation type="submission" date="2016-11" db="UniProtKB">
        <authorList>
            <consortium name="WormBaseParasite"/>
        </authorList>
    </citation>
    <scope>IDENTIFICATION</scope>
</reference>
<dbReference type="GO" id="GO:0005739">
    <property type="term" value="C:mitochondrion"/>
    <property type="evidence" value="ECO:0007669"/>
    <property type="project" value="UniProtKB-SubCell"/>
</dbReference>
<evidence type="ECO:0000313" key="19">
    <source>
        <dbReference type="WBParaSite" id="L893_g9980.t1"/>
    </source>
</evidence>
<organism evidence="18 19">
    <name type="scientific">Steinernema glaseri</name>
    <dbReference type="NCBI Taxonomy" id="37863"/>
    <lineage>
        <taxon>Eukaryota</taxon>
        <taxon>Metazoa</taxon>
        <taxon>Ecdysozoa</taxon>
        <taxon>Nematoda</taxon>
        <taxon>Chromadorea</taxon>
        <taxon>Rhabditida</taxon>
        <taxon>Tylenchina</taxon>
        <taxon>Panagrolaimomorpha</taxon>
        <taxon>Strongyloidoidea</taxon>
        <taxon>Steinernematidae</taxon>
        <taxon>Steinernema</taxon>
    </lineage>
</organism>
<dbReference type="Pfam" id="PF00579">
    <property type="entry name" value="tRNA-synt_1b"/>
    <property type="match status" value="1"/>
</dbReference>
<dbReference type="InterPro" id="IPR029063">
    <property type="entry name" value="SAM-dependent_MTases_sf"/>
</dbReference>
<evidence type="ECO:0000256" key="3">
    <source>
        <dbReference type="ARBA" id="ARBA00013161"/>
    </source>
</evidence>
<dbReference type="Proteomes" id="UP000095287">
    <property type="component" value="Unplaced"/>
</dbReference>
<keyword evidence="18" id="KW-1185">Reference proteome</keyword>
<dbReference type="Gene3D" id="3.20.20.150">
    <property type="entry name" value="Divalent-metal-dependent TIM barrel enzymes"/>
    <property type="match status" value="1"/>
</dbReference>
<dbReference type="SUPFAM" id="SSF52374">
    <property type="entry name" value="Nucleotidylyl transferase"/>
    <property type="match status" value="2"/>
</dbReference>
<evidence type="ECO:0000313" key="18">
    <source>
        <dbReference type="Proteomes" id="UP000095287"/>
    </source>
</evidence>
<evidence type="ECO:0000256" key="6">
    <source>
        <dbReference type="ARBA" id="ARBA00022679"/>
    </source>
</evidence>
<dbReference type="Gene3D" id="1.10.240.10">
    <property type="entry name" value="Tyrosyl-Transfer RNA Synthetase"/>
    <property type="match status" value="1"/>
</dbReference>
<dbReference type="GO" id="GO:0004830">
    <property type="term" value="F:tryptophan-tRNA ligase activity"/>
    <property type="evidence" value="ECO:0007669"/>
    <property type="project" value="UniProtKB-EC"/>
</dbReference>
<feature type="compositionally biased region" description="Basic and acidic residues" evidence="14">
    <location>
        <begin position="123"/>
        <end position="132"/>
    </location>
</feature>
<dbReference type="InterPro" id="IPR035247">
    <property type="entry name" value="PRMT5_TIM"/>
</dbReference>
<dbReference type="GO" id="GO:0005524">
    <property type="term" value="F:ATP binding"/>
    <property type="evidence" value="ECO:0007669"/>
    <property type="project" value="UniProtKB-KW"/>
</dbReference>
<evidence type="ECO:0000256" key="9">
    <source>
        <dbReference type="ARBA" id="ARBA00022840"/>
    </source>
</evidence>
<protein>
    <recommendedName>
        <fullName evidence="3">tryptophan--tRNA ligase</fullName>
        <ecNumber evidence="3">6.1.1.2</ecNumber>
    </recommendedName>
    <alternativeName>
        <fullName evidence="12">Tryptophanyl-tRNA synthetase</fullName>
    </alternativeName>
</protein>
<dbReference type="InterPro" id="IPR035075">
    <property type="entry name" value="PRMT5"/>
</dbReference>
<evidence type="ECO:0000256" key="2">
    <source>
        <dbReference type="ARBA" id="ARBA00005594"/>
    </source>
</evidence>
<feature type="region of interest" description="Disordered" evidence="14">
    <location>
        <begin position="88"/>
        <end position="132"/>
    </location>
</feature>
<feature type="domain" description="PRMT5 arginine-N-methyltransferase" evidence="15">
    <location>
        <begin position="996"/>
        <end position="1165"/>
    </location>
</feature>
<dbReference type="WBParaSite" id="L893_g9980.t1">
    <property type="protein sequence ID" value="L893_g9980.t1"/>
    <property type="gene ID" value="L893_g9980"/>
</dbReference>
<dbReference type="PANTHER" id="PTHR10738">
    <property type="entry name" value="PROTEIN ARGININE N-METHYLTRANSFERASE 5"/>
    <property type="match status" value="1"/>
</dbReference>
<dbReference type="Pfam" id="PF17285">
    <property type="entry name" value="PRMT5_TIM"/>
    <property type="match status" value="1"/>
</dbReference>
<dbReference type="SUPFAM" id="SSF53335">
    <property type="entry name" value="S-adenosyl-L-methionine-dependent methyltransferases"/>
    <property type="match status" value="1"/>
</dbReference>
<dbReference type="FunFam" id="1.10.240.10:FF:000002">
    <property type="entry name" value="Tryptophan--tRNA ligase"/>
    <property type="match status" value="1"/>
</dbReference>
<evidence type="ECO:0000256" key="10">
    <source>
        <dbReference type="ARBA" id="ARBA00022917"/>
    </source>
</evidence>
<dbReference type="GO" id="GO:0032259">
    <property type="term" value="P:methylation"/>
    <property type="evidence" value="ECO:0007669"/>
    <property type="project" value="UniProtKB-KW"/>
</dbReference>
<dbReference type="PRINTS" id="PR01039">
    <property type="entry name" value="TRNASYNTHTRP"/>
</dbReference>
<dbReference type="PROSITE" id="PS51678">
    <property type="entry name" value="SAM_MT_PRMT"/>
    <property type="match status" value="1"/>
</dbReference>
<dbReference type="Gene3D" id="3.40.50.150">
    <property type="entry name" value="Vaccinia Virus protein VP39"/>
    <property type="match status" value="1"/>
</dbReference>
<dbReference type="GO" id="GO:0005634">
    <property type="term" value="C:nucleus"/>
    <property type="evidence" value="ECO:0007669"/>
    <property type="project" value="TreeGrafter"/>
</dbReference>
<evidence type="ECO:0000259" key="17">
    <source>
        <dbReference type="Pfam" id="PF17286"/>
    </source>
</evidence>
<dbReference type="Pfam" id="PF17286">
    <property type="entry name" value="PRMT5_C"/>
    <property type="match status" value="1"/>
</dbReference>
<keyword evidence="5 13" id="KW-0489">Methyltransferase</keyword>
<dbReference type="GO" id="GO:0016274">
    <property type="term" value="F:protein-arginine N-methyltransferase activity"/>
    <property type="evidence" value="ECO:0007669"/>
    <property type="project" value="InterPro"/>
</dbReference>
<evidence type="ECO:0000256" key="12">
    <source>
        <dbReference type="ARBA" id="ARBA00030268"/>
    </source>
</evidence>
<comment type="subcellular location">
    <subcellularLocation>
        <location evidence="1">Mitochondrion</location>
    </subcellularLocation>
</comment>
<dbReference type="InterPro" id="IPR014729">
    <property type="entry name" value="Rossmann-like_a/b/a_fold"/>
</dbReference>
<evidence type="ECO:0000256" key="11">
    <source>
        <dbReference type="ARBA" id="ARBA00023146"/>
    </source>
</evidence>
<evidence type="ECO:0000256" key="13">
    <source>
        <dbReference type="PROSITE-ProRule" id="PRU01015"/>
    </source>
</evidence>
<accession>A0A1I8AXJ4</accession>
<keyword evidence="9" id="KW-0067">ATP-binding</keyword>
<name>A0A1I8AXJ4_9BILA</name>
<dbReference type="InterPro" id="IPR035248">
    <property type="entry name" value="PRMT5_C"/>
</dbReference>
<keyword evidence="4" id="KW-0436">Ligase</keyword>
<evidence type="ECO:0000256" key="5">
    <source>
        <dbReference type="ARBA" id="ARBA00022603"/>
    </source>
</evidence>